<dbReference type="AlphaFoldDB" id="V4L4D0"/>
<feature type="compositionally biased region" description="Basic and acidic residues" evidence="3">
    <location>
        <begin position="81"/>
        <end position="90"/>
    </location>
</feature>
<sequence>MVAALERGLSASKSFNFKRMFDSSSTKQQPSHQTLVVENGDSHLVESNTPESQNSDSFAESPVETIPPMISPLTRLGRPGNRTERQQADTEMMKDRFAKLLLGEDMSGGGKGVSSALALSNAITNLAASIFGEQTKLQPMPQDRQARWKKEIDWLLSVTDHIVEFVPSQQTSKDGVCTEIMVTRQRGDLLMNIPALRKLDAMLIDTLDNFRGHTEFWYVSRDSEEGKQARNARTNDKWWLPPVKVPPGGLSEPARRMLYFQKDSVTQVQKAAMAINAQVLSEMAIPESYIDSLPKNGRASLGDSIYKSITEEWFDPEQFLSMLDLSTEHKVLDLKNRIEASVVIWRRKLHLKDNKSSWGSAVSLEKRELFEERAETILVLLKQKFPGLPQSSLDISKIQFNKDIGQAVLESYSRILESLAYTVMSRIEDVLYTDSLAQKQTSLAEETSEGGRTTETDSESAGSSNSGEETEKLDPHYSKTLLDFMGWSNDKGGDKPTKSPNLTPKKLSYLEKLENLNGFRSPKDRH</sequence>
<feature type="compositionally biased region" description="Polar residues" evidence="3">
    <location>
        <begin position="45"/>
        <end position="58"/>
    </location>
</feature>
<gene>
    <name evidence="5" type="ORF">EUTSA_v10002481mg</name>
</gene>
<dbReference type="KEGG" id="eus:EUTSA_v10002481mg"/>
<dbReference type="InterPro" id="IPR038937">
    <property type="entry name" value="RopGEF"/>
</dbReference>
<dbReference type="PANTHER" id="PTHR33101:SF55">
    <property type="entry name" value="RHO GUANINE NUCLEOTIDE EXCHANGE FACTOR 8-RELATED"/>
    <property type="match status" value="1"/>
</dbReference>
<keyword evidence="1 2" id="KW-0344">Guanine-nucleotide releasing factor</keyword>
<dbReference type="GO" id="GO:0042802">
    <property type="term" value="F:identical protein binding"/>
    <property type="evidence" value="ECO:0007669"/>
    <property type="project" value="EnsemblPlants"/>
</dbReference>
<dbReference type="Pfam" id="PF03759">
    <property type="entry name" value="PRONE"/>
    <property type="match status" value="1"/>
</dbReference>
<dbReference type="GO" id="GO:0005085">
    <property type="term" value="F:guanyl-nucleotide exchange factor activity"/>
    <property type="evidence" value="ECO:0007669"/>
    <property type="project" value="UniProtKB-UniRule"/>
</dbReference>
<proteinExistence type="predicted"/>
<dbReference type="OMA" id="NNSIHWQ"/>
<organism evidence="5 6">
    <name type="scientific">Eutrema salsugineum</name>
    <name type="common">Saltwater cress</name>
    <name type="synonym">Sisymbrium salsugineum</name>
    <dbReference type="NCBI Taxonomy" id="72664"/>
    <lineage>
        <taxon>Eukaryota</taxon>
        <taxon>Viridiplantae</taxon>
        <taxon>Streptophyta</taxon>
        <taxon>Embryophyta</taxon>
        <taxon>Tracheophyta</taxon>
        <taxon>Spermatophyta</taxon>
        <taxon>Magnoliopsida</taxon>
        <taxon>eudicotyledons</taxon>
        <taxon>Gunneridae</taxon>
        <taxon>Pentapetalae</taxon>
        <taxon>rosids</taxon>
        <taxon>malvids</taxon>
        <taxon>Brassicales</taxon>
        <taxon>Brassicaceae</taxon>
        <taxon>Eutremeae</taxon>
        <taxon>Eutrema</taxon>
    </lineage>
</organism>
<dbReference type="FunFam" id="1.20.58.2010:FF:000001">
    <property type="entry name" value="Rop guanine nucleotide exchange factor 14"/>
    <property type="match status" value="1"/>
</dbReference>
<protein>
    <recommendedName>
        <fullName evidence="4">PRONE domain-containing protein</fullName>
    </recommendedName>
</protein>
<evidence type="ECO:0000313" key="5">
    <source>
        <dbReference type="EMBL" id="ESQ37147.1"/>
    </source>
</evidence>
<reference evidence="5 6" key="1">
    <citation type="journal article" date="2013" name="Front. Plant Sci.">
        <title>The Reference Genome of the Halophytic Plant Eutrema salsugineum.</title>
        <authorList>
            <person name="Yang R."/>
            <person name="Jarvis D.E."/>
            <person name="Chen H."/>
            <person name="Beilstein M.A."/>
            <person name="Grimwood J."/>
            <person name="Jenkins J."/>
            <person name="Shu S."/>
            <person name="Prochnik S."/>
            <person name="Xin M."/>
            <person name="Ma C."/>
            <person name="Schmutz J."/>
            <person name="Wing R.A."/>
            <person name="Mitchell-Olds T."/>
            <person name="Schumaker K.S."/>
            <person name="Wang X."/>
        </authorList>
    </citation>
    <scope>NUCLEOTIDE SEQUENCE [LARGE SCALE GENOMIC DNA]</scope>
</reference>
<accession>V4L4D0</accession>
<dbReference type="Gene3D" id="1.20.58.1310">
    <property type="entry name" value="PRONE domain, subdomain 2"/>
    <property type="match status" value="1"/>
</dbReference>
<dbReference type="PANTHER" id="PTHR33101">
    <property type="entry name" value="ROP GUANINE NUCLEOTIDE EXCHANGE FACTOR 1"/>
    <property type="match status" value="1"/>
</dbReference>
<dbReference type="Gramene" id="ESQ37147">
    <property type="protein sequence ID" value="ESQ37147"/>
    <property type="gene ID" value="EUTSA_v10002481mg"/>
</dbReference>
<evidence type="ECO:0000313" key="6">
    <source>
        <dbReference type="Proteomes" id="UP000030689"/>
    </source>
</evidence>
<evidence type="ECO:0000256" key="2">
    <source>
        <dbReference type="PROSITE-ProRule" id="PRU00663"/>
    </source>
</evidence>
<feature type="region of interest" description="Disordered" evidence="3">
    <location>
        <begin position="442"/>
        <end position="475"/>
    </location>
</feature>
<dbReference type="Gene3D" id="1.20.58.2010">
    <property type="entry name" value="PRONE domain, subdomain 1"/>
    <property type="match status" value="1"/>
</dbReference>
<keyword evidence="6" id="KW-1185">Reference proteome</keyword>
<evidence type="ECO:0000256" key="3">
    <source>
        <dbReference type="SAM" id="MobiDB-lite"/>
    </source>
</evidence>
<dbReference type="Proteomes" id="UP000030689">
    <property type="component" value="Unassembled WGS sequence"/>
</dbReference>
<dbReference type="FunFam" id="1.20.58.1310:FF:000001">
    <property type="entry name" value="Rop guanine nucleotide exchange factor 9"/>
    <property type="match status" value="1"/>
</dbReference>
<dbReference type="EMBL" id="KI517609">
    <property type="protein sequence ID" value="ESQ37147.1"/>
    <property type="molecule type" value="Genomic_DNA"/>
</dbReference>
<dbReference type="PROSITE" id="PS51334">
    <property type="entry name" value="PRONE"/>
    <property type="match status" value="1"/>
</dbReference>
<evidence type="ECO:0000256" key="1">
    <source>
        <dbReference type="ARBA" id="ARBA00022658"/>
    </source>
</evidence>
<name>V4L4D0_EUTSA</name>
<dbReference type="eggNOG" id="ENOG502QSGR">
    <property type="taxonomic scope" value="Eukaryota"/>
</dbReference>
<feature type="region of interest" description="Disordered" evidence="3">
    <location>
        <begin position="44"/>
        <end position="90"/>
    </location>
</feature>
<feature type="domain" description="PRONE" evidence="4">
    <location>
        <begin position="80"/>
        <end position="444"/>
    </location>
</feature>
<dbReference type="FunFam" id="1.20.58.2010:FF:000003">
    <property type="entry name" value="Rop guanine nucleotide exchange factor 14"/>
    <property type="match status" value="1"/>
</dbReference>
<dbReference type="InterPro" id="IPR005512">
    <property type="entry name" value="PRONE_dom"/>
</dbReference>
<dbReference type="OrthoDB" id="1053009at2759"/>
<evidence type="ECO:0000259" key="4">
    <source>
        <dbReference type="PROSITE" id="PS51334"/>
    </source>
</evidence>
<dbReference type="STRING" id="72664.V4L4D0"/>
<feature type="region of interest" description="Disordered" evidence="3">
    <location>
        <begin position="488"/>
        <end position="526"/>
    </location>
</feature>